<name>A0A2P5AY83_PARAD</name>
<dbReference type="InterPro" id="IPR001077">
    <property type="entry name" value="COMT_C"/>
</dbReference>
<dbReference type="STRING" id="3476.A0A2P5AY83"/>
<keyword evidence="3" id="KW-0949">S-adenosyl-L-methionine</keyword>
<keyword evidence="6" id="KW-1185">Reference proteome</keyword>
<keyword evidence="1 5" id="KW-0489">Methyltransferase</keyword>
<dbReference type="OrthoDB" id="1156298at2759"/>
<dbReference type="AlphaFoldDB" id="A0A2P5AY83"/>
<evidence type="ECO:0000313" key="5">
    <source>
        <dbReference type="EMBL" id="PON41499.1"/>
    </source>
</evidence>
<dbReference type="SUPFAM" id="SSF53335">
    <property type="entry name" value="S-adenosyl-L-methionine-dependent methyltransferases"/>
    <property type="match status" value="1"/>
</dbReference>
<dbReference type="GO" id="GO:0008171">
    <property type="term" value="F:O-methyltransferase activity"/>
    <property type="evidence" value="ECO:0007669"/>
    <property type="project" value="InterPro"/>
</dbReference>
<gene>
    <name evidence="5" type="ORF">PanWU01x14_289440</name>
</gene>
<organism evidence="5 6">
    <name type="scientific">Parasponia andersonii</name>
    <name type="common">Sponia andersonii</name>
    <dbReference type="NCBI Taxonomy" id="3476"/>
    <lineage>
        <taxon>Eukaryota</taxon>
        <taxon>Viridiplantae</taxon>
        <taxon>Streptophyta</taxon>
        <taxon>Embryophyta</taxon>
        <taxon>Tracheophyta</taxon>
        <taxon>Spermatophyta</taxon>
        <taxon>Magnoliopsida</taxon>
        <taxon>eudicotyledons</taxon>
        <taxon>Gunneridae</taxon>
        <taxon>Pentapetalae</taxon>
        <taxon>rosids</taxon>
        <taxon>fabids</taxon>
        <taxon>Rosales</taxon>
        <taxon>Cannabaceae</taxon>
        <taxon>Parasponia</taxon>
    </lineage>
</organism>
<keyword evidence="2 5" id="KW-0808">Transferase</keyword>
<accession>A0A2P5AY83</accession>
<evidence type="ECO:0000256" key="1">
    <source>
        <dbReference type="ARBA" id="ARBA00022603"/>
    </source>
</evidence>
<evidence type="ECO:0000256" key="3">
    <source>
        <dbReference type="ARBA" id="ARBA00022691"/>
    </source>
</evidence>
<proteinExistence type="predicted"/>
<evidence type="ECO:0000259" key="4">
    <source>
        <dbReference type="Pfam" id="PF00891"/>
    </source>
</evidence>
<dbReference type="InterPro" id="IPR029063">
    <property type="entry name" value="SAM-dependent_MTases_sf"/>
</dbReference>
<feature type="domain" description="O-methyltransferase C-terminal" evidence="4">
    <location>
        <begin position="3"/>
        <end position="81"/>
    </location>
</feature>
<dbReference type="PANTHER" id="PTHR11746">
    <property type="entry name" value="O-METHYLTRANSFERASE"/>
    <property type="match status" value="1"/>
</dbReference>
<dbReference type="Pfam" id="PF00891">
    <property type="entry name" value="Methyltransf_2"/>
    <property type="match status" value="1"/>
</dbReference>
<sequence>LFLHDWDDEDCVTILKRCKEAVLRNGDKGGKVIVMDMVLDNQKIYEELSGIQLCNDVLMMAVSGKERTLTEWEKLFLAAGFTSYNITPILGSARSLIEVYP</sequence>
<dbReference type="PROSITE" id="PS51683">
    <property type="entry name" value="SAM_OMT_II"/>
    <property type="match status" value="1"/>
</dbReference>
<dbReference type="EMBL" id="JXTB01000414">
    <property type="protein sequence ID" value="PON41499.1"/>
    <property type="molecule type" value="Genomic_DNA"/>
</dbReference>
<evidence type="ECO:0000256" key="2">
    <source>
        <dbReference type="ARBA" id="ARBA00022679"/>
    </source>
</evidence>
<feature type="non-terminal residue" evidence="5">
    <location>
        <position position="1"/>
    </location>
</feature>
<dbReference type="InterPro" id="IPR016461">
    <property type="entry name" value="COMT-like"/>
</dbReference>
<dbReference type="Proteomes" id="UP000237105">
    <property type="component" value="Unassembled WGS sequence"/>
</dbReference>
<dbReference type="GO" id="GO:0032259">
    <property type="term" value="P:methylation"/>
    <property type="evidence" value="ECO:0007669"/>
    <property type="project" value="UniProtKB-KW"/>
</dbReference>
<evidence type="ECO:0000313" key="6">
    <source>
        <dbReference type="Proteomes" id="UP000237105"/>
    </source>
</evidence>
<protein>
    <submittedName>
        <fullName evidence="5">O-methyltransferase COMT-type</fullName>
    </submittedName>
</protein>
<comment type="caution">
    <text evidence="5">The sequence shown here is derived from an EMBL/GenBank/DDBJ whole genome shotgun (WGS) entry which is preliminary data.</text>
</comment>
<reference evidence="6" key="1">
    <citation type="submission" date="2016-06" db="EMBL/GenBank/DDBJ databases">
        <title>Parallel loss of symbiosis genes in relatives of nitrogen-fixing non-legume Parasponia.</title>
        <authorList>
            <person name="Van Velzen R."/>
            <person name="Holmer R."/>
            <person name="Bu F."/>
            <person name="Rutten L."/>
            <person name="Van Zeijl A."/>
            <person name="Liu W."/>
            <person name="Santuari L."/>
            <person name="Cao Q."/>
            <person name="Sharma T."/>
            <person name="Shen D."/>
            <person name="Roswanjaya Y."/>
            <person name="Wardhani T."/>
            <person name="Kalhor M.S."/>
            <person name="Jansen J."/>
            <person name="Van den Hoogen J."/>
            <person name="Gungor B."/>
            <person name="Hartog M."/>
            <person name="Hontelez J."/>
            <person name="Verver J."/>
            <person name="Yang W.-C."/>
            <person name="Schijlen E."/>
            <person name="Repin R."/>
            <person name="Schilthuizen M."/>
            <person name="Schranz E."/>
            <person name="Heidstra R."/>
            <person name="Miyata K."/>
            <person name="Fedorova E."/>
            <person name="Kohlen W."/>
            <person name="Bisseling T."/>
            <person name="Smit S."/>
            <person name="Geurts R."/>
        </authorList>
    </citation>
    <scope>NUCLEOTIDE SEQUENCE [LARGE SCALE GENOMIC DNA]</scope>
    <source>
        <strain evidence="6">cv. WU1-14</strain>
    </source>
</reference>
<dbReference type="Gene3D" id="3.40.50.150">
    <property type="entry name" value="Vaccinia Virus protein VP39"/>
    <property type="match status" value="1"/>
</dbReference>